<evidence type="ECO:0000256" key="2">
    <source>
        <dbReference type="ARBA" id="ARBA00044802"/>
    </source>
</evidence>
<evidence type="ECO:0000313" key="6">
    <source>
        <dbReference type="EMBL" id="RWS24561.1"/>
    </source>
</evidence>
<dbReference type="PANTHER" id="PTHR31796:SF2">
    <property type="entry name" value="SUZ DOMAIN-CONTAINING PROTEIN 1"/>
    <property type="match status" value="1"/>
</dbReference>
<feature type="compositionally biased region" description="Polar residues" evidence="3">
    <location>
        <begin position="83"/>
        <end position="97"/>
    </location>
</feature>
<dbReference type="AlphaFoldDB" id="A0A443SAH8"/>
<proteinExistence type="inferred from homology"/>
<organism evidence="6 7">
    <name type="scientific">Leptotrombidium deliense</name>
    <dbReference type="NCBI Taxonomy" id="299467"/>
    <lineage>
        <taxon>Eukaryota</taxon>
        <taxon>Metazoa</taxon>
        <taxon>Ecdysozoa</taxon>
        <taxon>Arthropoda</taxon>
        <taxon>Chelicerata</taxon>
        <taxon>Arachnida</taxon>
        <taxon>Acari</taxon>
        <taxon>Acariformes</taxon>
        <taxon>Trombidiformes</taxon>
        <taxon>Prostigmata</taxon>
        <taxon>Anystina</taxon>
        <taxon>Parasitengona</taxon>
        <taxon>Trombiculoidea</taxon>
        <taxon>Trombiculidae</taxon>
        <taxon>Leptotrombidium</taxon>
    </lineage>
</organism>
<dbReference type="EMBL" id="NCKV01004721">
    <property type="protein sequence ID" value="RWS24561.1"/>
    <property type="molecule type" value="Genomic_DNA"/>
</dbReference>
<dbReference type="PROSITE" id="PS51673">
    <property type="entry name" value="SUZ"/>
    <property type="match status" value="1"/>
</dbReference>
<dbReference type="Proteomes" id="UP000288716">
    <property type="component" value="Unassembled WGS sequence"/>
</dbReference>
<dbReference type="InterPro" id="IPR039228">
    <property type="entry name" value="SZRD1"/>
</dbReference>
<name>A0A443SAH8_9ACAR</name>
<dbReference type="VEuPathDB" id="VectorBase:LDEU007478"/>
<evidence type="ECO:0000259" key="4">
    <source>
        <dbReference type="PROSITE" id="PS51673"/>
    </source>
</evidence>
<comment type="similarity">
    <text evidence="1">Belongs to the SZRD1 family.</text>
</comment>
<dbReference type="Pfam" id="PF12752">
    <property type="entry name" value="SUZ"/>
    <property type="match status" value="1"/>
</dbReference>
<dbReference type="Pfam" id="PF12901">
    <property type="entry name" value="SUZ-C"/>
    <property type="match status" value="1"/>
</dbReference>
<accession>A0A443SAH8</accession>
<keyword evidence="7" id="KW-1185">Reference proteome</keyword>
<feature type="compositionally biased region" description="Polar residues" evidence="3">
    <location>
        <begin position="29"/>
        <end position="38"/>
    </location>
</feature>
<evidence type="ECO:0000256" key="3">
    <source>
        <dbReference type="SAM" id="MobiDB-lite"/>
    </source>
</evidence>
<dbReference type="PANTHER" id="PTHR31796">
    <property type="entry name" value="SUZ DOMAIN-CONTAINING PROTEIN 1"/>
    <property type="match status" value="1"/>
</dbReference>
<evidence type="ECO:0000259" key="5">
    <source>
        <dbReference type="PROSITE" id="PS51938"/>
    </source>
</evidence>
<sequence>MDATSITTGKQSYNLNNYVDCEPFYPKNITSNETTNSDPRVPQFPHITLEDSTRTQYVPQVKILKRPKEGKGGSDGSGKLSPVKNSLNNGKSNTQGKSYEEREANYAKVRLRIMGSAAPTYDENEENNDSTKTTNTDAGPSSRMNGDLMRGQVDVPILRQPQGPDGSKGFTVKR</sequence>
<gene>
    <name evidence="6" type="ORF">B4U80_07981</name>
</gene>
<feature type="domain" description="SUZ" evidence="4">
    <location>
        <begin position="43"/>
        <end position="118"/>
    </location>
</feature>
<feature type="domain" description="SUZ-C" evidence="5">
    <location>
        <begin position="124"/>
        <end position="174"/>
    </location>
</feature>
<dbReference type="InterPro" id="IPR024771">
    <property type="entry name" value="SUZ"/>
</dbReference>
<evidence type="ECO:0000256" key="1">
    <source>
        <dbReference type="ARBA" id="ARBA00007124"/>
    </source>
</evidence>
<feature type="region of interest" description="Disordered" evidence="3">
    <location>
        <begin position="29"/>
        <end position="174"/>
    </location>
</feature>
<dbReference type="STRING" id="299467.A0A443SAH8"/>
<dbReference type="OrthoDB" id="5373615at2759"/>
<reference evidence="6 7" key="1">
    <citation type="journal article" date="2018" name="Gigascience">
        <title>Genomes of trombidid mites reveal novel predicted allergens and laterally-transferred genes associated with secondary metabolism.</title>
        <authorList>
            <person name="Dong X."/>
            <person name="Chaisiri K."/>
            <person name="Xia D."/>
            <person name="Armstrong S.D."/>
            <person name="Fang Y."/>
            <person name="Donnelly M.J."/>
            <person name="Kadowaki T."/>
            <person name="McGarry J.W."/>
            <person name="Darby A.C."/>
            <person name="Makepeace B.L."/>
        </authorList>
    </citation>
    <scope>NUCLEOTIDE SEQUENCE [LARGE SCALE GENOMIC DNA]</scope>
    <source>
        <strain evidence="6">UoL-UT</strain>
    </source>
</reference>
<comment type="caution">
    <text evidence="6">The sequence shown here is derived from an EMBL/GenBank/DDBJ whole genome shotgun (WGS) entry which is preliminary data.</text>
</comment>
<feature type="compositionally biased region" description="Polar residues" evidence="3">
    <location>
        <begin position="130"/>
        <end position="144"/>
    </location>
</feature>
<dbReference type="InterPro" id="IPR024642">
    <property type="entry name" value="SUZ-C"/>
</dbReference>
<dbReference type="PROSITE" id="PS51938">
    <property type="entry name" value="SUZ_C"/>
    <property type="match status" value="1"/>
</dbReference>
<protein>
    <recommendedName>
        <fullName evidence="2">SUZ RNA-binding domain-containing</fullName>
    </recommendedName>
</protein>
<evidence type="ECO:0000313" key="7">
    <source>
        <dbReference type="Proteomes" id="UP000288716"/>
    </source>
</evidence>